<keyword evidence="4" id="KW-1185">Reference proteome</keyword>
<feature type="domain" description="SEA" evidence="2">
    <location>
        <begin position="394"/>
        <end position="507"/>
    </location>
</feature>
<dbReference type="FunFam" id="3.30.70.960:FF:000003">
    <property type="entry name" value="MUC16 isoform 1"/>
    <property type="match status" value="1"/>
</dbReference>
<keyword evidence="1" id="KW-1133">Transmembrane helix</keyword>
<sequence length="709" mass="80562">FTMNFTLSNLQFTADMAMPNSKKFKSTEKVMYHYVDPLLQKSSIGPAYMGCKVMAFRSEKDRHETGVEAICRYRDEPSIPKFNRMTVYHELSNMTNGITKLGHYSLNSQSLYIAVVKPTTTQSPGLITEQFTLNFTVTNLRFTTDLGTPNSAKFKSTEKIMQHYIDPLLQKSNIGPHFTGCKVTGFRSVRNRDNTGVDYICSYGDGSQIPNFDQAKVYQELRSMTNGITKLGIYNLDNKSLYVNGYNEPLERSSLSITTAPSPASSHFTLNFTLTNLRYTADLDTPTSRKFISTMKVLNHYIDPLFRKSSISSVYTGCKTMRFRSGRSRDGTGVDAVCSYNNNISLARFDRETVYHELSTMTNNVTKLGHFSLEKNSLYVNAVGRKPVLIDAPAKLGYKLSFRIVNENLTNPDSQSPEYKAAVENIGNKINQLYRQSHLRDQFLNCSITRLRTGSIVVDCNCFFHPETSINRTVVERAFQDNTSNATGLWLGNSFQLQEFSVNNLELSIEAANSNTPLKSEKEDFRINFSIFNLTYSPELQDSESQMYQVNKEKIEKELEVFRTSSLKDNFVGCAVQSFGPVHGKAYTSVASICEFTLLPFSGTLQKEEVYKELKLLTHGFTKLGLSYELEEQSLVIEGYSPPKKEEQVSERSELQFWAIILICVFTLLGFILLLLLCFLIVFCLRRKSHLYQVQQGMYGVYFPHLNTR</sequence>
<feature type="domain" description="SEA" evidence="2">
    <location>
        <begin position="264"/>
        <end position="385"/>
    </location>
</feature>
<dbReference type="Proteomes" id="UP000054308">
    <property type="component" value="Unassembled WGS sequence"/>
</dbReference>
<feature type="non-terminal residue" evidence="3">
    <location>
        <position position="1"/>
    </location>
</feature>
<organism evidence="3 4">
    <name type="scientific">Calypte anna</name>
    <name type="common">Anna's hummingbird</name>
    <name type="synonym">Archilochus anna</name>
    <dbReference type="NCBI Taxonomy" id="9244"/>
    <lineage>
        <taxon>Eukaryota</taxon>
        <taxon>Metazoa</taxon>
        <taxon>Chordata</taxon>
        <taxon>Craniata</taxon>
        <taxon>Vertebrata</taxon>
        <taxon>Euteleostomi</taxon>
        <taxon>Archelosauria</taxon>
        <taxon>Archosauria</taxon>
        <taxon>Dinosauria</taxon>
        <taxon>Saurischia</taxon>
        <taxon>Theropoda</taxon>
        <taxon>Coelurosauria</taxon>
        <taxon>Aves</taxon>
        <taxon>Neognathae</taxon>
        <taxon>Neoaves</taxon>
        <taxon>Strisores</taxon>
        <taxon>Apodiformes</taxon>
        <taxon>Trochilidae</taxon>
        <taxon>Calypte</taxon>
    </lineage>
</organism>
<dbReference type="SUPFAM" id="SSF82671">
    <property type="entry name" value="SEA domain"/>
    <property type="match status" value="5"/>
</dbReference>
<dbReference type="AlphaFoldDB" id="A0A091HXJ3"/>
<feature type="domain" description="SEA" evidence="2">
    <location>
        <begin position="521"/>
        <end position="642"/>
    </location>
</feature>
<dbReference type="PANTHER" id="PTHR14672:SF1">
    <property type="entry name" value="MUCIN-16"/>
    <property type="match status" value="1"/>
</dbReference>
<dbReference type="STRING" id="9244.A0A091HXJ3"/>
<dbReference type="InterPro" id="IPR028850">
    <property type="entry name" value="MUC16"/>
</dbReference>
<protein>
    <submittedName>
        <fullName evidence="3">Mucin-16</fullName>
    </submittedName>
</protein>
<feature type="non-terminal residue" evidence="3">
    <location>
        <position position="709"/>
    </location>
</feature>
<keyword evidence="1" id="KW-0812">Transmembrane</keyword>
<evidence type="ECO:0000313" key="3">
    <source>
        <dbReference type="EMBL" id="KFP00687.1"/>
    </source>
</evidence>
<evidence type="ECO:0000313" key="4">
    <source>
        <dbReference type="Proteomes" id="UP000054308"/>
    </source>
</evidence>
<dbReference type="PANTHER" id="PTHR14672">
    <property type="entry name" value="MUCIN-16"/>
    <property type="match status" value="1"/>
</dbReference>
<dbReference type="SMART" id="SM00200">
    <property type="entry name" value="SEA"/>
    <property type="match status" value="3"/>
</dbReference>
<proteinExistence type="predicted"/>
<dbReference type="PROSITE" id="PS50024">
    <property type="entry name" value="SEA"/>
    <property type="match status" value="5"/>
</dbReference>
<gene>
    <name evidence="3" type="ORF">N300_08746</name>
</gene>
<keyword evidence="1" id="KW-0472">Membrane</keyword>
<feature type="domain" description="SEA" evidence="2">
    <location>
        <begin position="1"/>
        <end position="118"/>
    </location>
</feature>
<dbReference type="Gene3D" id="3.30.70.960">
    <property type="entry name" value="SEA domain"/>
    <property type="match status" value="5"/>
</dbReference>
<dbReference type="EMBL" id="KL217955">
    <property type="protein sequence ID" value="KFP00687.1"/>
    <property type="molecule type" value="Genomic_DNA"/>
</dbReference>
<feature type="transmembrane region" description="Helical" evidence="1">
    <location>
        <begin position="657"/>
        <end position="685"/>
    </location>
</feature>
<feature type="domain" description="SEA" evidence="2">
    <location>
        <begin position="127"/>
        <end position="248"/>
    </location>
</feature>
<reference evidence="3 4" key="1">
    <citation type="submission" date="2014-04" db="EMBL/GenBank/DDBJ databases">
        <title>Genome evolution of avian class.</title>
        <authorList>
            <person name="Zhang G."/>
            <person name="Li C."/>
        </authorList>
    </citation>
    <scope>NUCLEOTIDE SEQUENCE [LARGE SCALE GENOMIC DNA]</scope>
    <source>
        <strain evidence="3">BGI_N300</strain>
    </source>
</reference>
<dbReference type="InterPro" id="IPR036364">
    <property type="entry name" value="SEA_dom_sf"/>
</dbReference>
<evidence type="ECO:0000256" key="1">
    <source>
        <dbReference type="SAM" id="Phobius"/>
    </source>
</evidence>
<evidence type="ECO:0000259" key="2">
    <source>
        <dbReference type="PROSITE" id="PS50024"/>
    </source>
</evidence>
<name>A0A091HXJ3_CALAN</name>
<dbReference type="InterPro" id="IPR000082">
    <property type="entry name" value="SEA_dom"/>
</dbReference>
<dbReference type="Pfam" id="PF01390">
    <property type="entry name" value="SEA"/>
    <property type="match status" value="5"/>
</dbReference>
<accession>A0A091HXJ3</accession>